<feature type="signal peptide" evidence="2">
    <location>
        <begin position="1"/>
        <end position="35"/>
    </location>
</feature>
<accession>I3YN62</accession>
<reference evidence="5" key="1">
    <citation type="journal article" date="2013" name="Stand. Genomic Sci.">
        <title>Complete genome sequence of the bile-resistant pigment-producing anaerobe Alistipes finegoldii type strain (AHN2437(T)).</title>
        <authorList>
            <person name="Mavromatis K."/>
            <person name="Stackebrandt E."/>
            <person name="Munk C."/>
            <person name="Lapidus A."/>
            <person name="Nolan M."/>
            <person name="Lucas S."/>
            <person name="Hammon N."/>
            <person name="Deshpande S."/>
            <person name="Cheng J.F."/>
            <person name="Tapia R."/>
            <person name="Goodwin L.A."/>
            <person name="Pitluck S."/>
            <person name="Liolios K."/>
            <person name="Pagani I."/>
            <person name="Ivanova N."/>
            <person name="Mikhailova N."/>
            <person name="Huntemann M."/>
            <person name="Pati A."/>
            <person name="Chen A."/>
            <person name="Palaniappan K."/>
            <person name="Land M."/>
            <person name="Hauser L."/>
            <person name="Rohde M."/>
            <person name="Gronow S."/>
            <person name="Goker M."/>
            <person name="Detter J.C."/>
            <person name="Bristow J."/>
            <person name="Eisen J.A."/>
            <person name="Markowitz V."/>
            <person name="Hugenholtz P."/>
            <person name="Kyrpides N.C."/>
            <person name="Klenk H.P."/>
            <person name="Woyke T."/>
        </authorList>
    </citation>
    <scope>NUCLEOTIDE SEQUENCE</scope>
    <source>
        <strain evidence="5">DSM 17242 / JCM 16770 / AHN 2437 / CCUG 46020 / CIP 107999</strain>
    </source>
</reference>
<organism evidence="4 5">
    <name type="scientific">Alistipes finegoldii (strain DSM 17242 / JCM 16770 / CCUG 46020 / CIP 107999 / KCTC 15236 / AHN 2437)</name>
    <dbReference type="NCBI Taxonomy" id="679935"/>
    <lineage>
        <taxon>Bacteria</taxon>
        <taxon>Pseudomonadati</taxon>
        <taxon>Bacteroidota</taxon>
        <taxon>Bacteroidia</taxon>
        <taxon>Bacteroidales</taxon>
        <taxon>Rikenellaceae</taxon>
        <taxon>Alistipes</taxon>
    </lineage>
</organism>
<dbReference type="Pfam" id="PF13505">
    <property type="entry name" value="OMP_b-brl"/>
    <property type="match status" value="1"/>
</dbReference>
<dbReference type="InterPro" id="IPR011250">
    <property type="entry name" value="OMP/PagP_B-barrel"/>
</dbReference>
<evidence type="ECO:0000313" key="4">
    <source>
        <dbReference type="EMBL" id="AFL78430.1"/>
    </source>
</evidence>
<dbReference type="SUPFAM" id="SSF56925">
    <property type="entry name" value="OMPA-like"/>
    <property type="match status" value="1"/>
</dbReference>
<dbReference type="STRING" id="679935.Alfi_2138"/>
<evidence type="ECO:0000256" key="2">
    <source>
        <dbReference type="SAM" id="SignalP"/>
    </source>
</evidence>
<proteinExistence type="predicted"/>
<dbReference type="Proteomes" id="UP000006052">
    <property type="component" value="Chromosome"/>
</dbReference>
<dbReference type="InterPro" id="IPR027385">
    <property type="entry name" value="Beta-barrel_OMP"/>
</dbReference>
<evidence type="ECO:0000259" key="3">
    <source>
        <dbReference type="Pfam" id="PF13505"/>
    </source>
</evidence>
<dbReference type="EMBL" id="CP003274">
    <property type="protein sequence ID" value="AFL78430.1"/>
    <property type="molecule type" value="Genomic_DNA"/>
</dbReference>
<dbReference type="KEGG" id="afd:Alfi_2138"/>
<evidence type="ECO:0000256" key="1">
    <source>
        <dbReference type="ARBA" id="ARBA00022729"/>
    </source>
</evidence>
<gene>
    <name evidence="4" type="ordered locus">Alfi_2138</name>
</gene>
<sequence>MAGLCNRNGVVSYKFVNMKKLILALALLCAFQSNAQSTPSAKRSDCEVRRFEGEIGVGINFGADKLNFNSNRIGATFFAEGRYNLQRLPIDVGLQIAGSIFHRDADNAGNLEFQTWNVLAVTDYNFRRCNKVSFFAGFGLGYTALDTSGPIRFDNSNPNWAGFSTGDKKGSFCFMPRVGVELFHRLRFTFDYKLQEKANRHFDLTVGFVFGGGRK</sequence>
<protein>
    <recommendedName>
        <fullName evidence="3">Outer membrane protein beta-barrel domain-containing protein</fullName>
    </recommendedName>
</protein>
<keyword evidence="1 2" id="KW-0732">Signal</keyword>
<evidence type="ECO:0000313" key="5">
    <source>
        <dbReference type="Proteomes" id="UP000006052"/>
    </source>
</evidence>
<dbReference type="eggNOG" id="ENOG5033CUM">
    <property type="taxonomic scope" value="Bacteria"/>
</dbReference>
<dbReference type="Gene3D" id="2.40.160.20">
    <property type="match status" value="1"/>
</dbReference>
<name>I3YN62_ALIFI</name>
<feature type="chain" id="PRO_5003682850" description="Outer membrane protein beta-barrel domain-containing protein" evidence="2">
    <location>
        <begin position="36"/>
        <end position="215"/>
    </location>
</feature>
<dbReference type="HOGENOM" id="CLU_1381583_0_0_10"/>
<dbReference type="AlphaFoldDB" id="I3YN62"/>
<feature type="domain" description="Outer membrane protein beta-barrel" evidence="3">
    <location>
        <begin position="24"/>
        <end position="194"/>
    </location>
</feature>